<dbReference type="InterPro" id="IPR002182">
    <property type="entry name" value="NB-ARC"/>
</dbReference>
<dbReference type="EMBL" id="JAVYJV010000020">
    <property type="protein sequence ID" value="KAK4344372.1"/>
    <property type="molecule type" value="Genomic_DNA"/>
</dbReference>
<dbReference type="AlphaFoldDB" id="A0AAE1R5Z2"/>
<dbReference type="SUPFAM" id="SSF52540">
    <property type="entry name" value="P-loop containing nucleoside triphosphate hydrolases"/>
    <property type="match status" value="1"/>
</dbReference>
<dbReference type="InterPro" id="IPR027417">
    <property type="entry name" value="P-loop_NTPase"/>
</dbReference>
<gene>
    <name evidence="17" type="ORF">RND71_037466</name>
</gene>
<dbReference type="PRINTS" id="PR00364">
    <property type="entry name" value="DISEASERSIST"/>
</dbReference>
<comment type="similarity">
    <text evidence="4">Belongs to the disease resistance NB-LRR family.</text>
</comment>
<dbReference type="Pfam" id="PF00931">
    <property type="entry name" value="NB-ARC"/>
    <property type="match status" value="1"/>
</dbReference>
<evidence type="ECO:0000259" key="14">
    <source>
        <dbReference type="Pfam" id="PF00931"/>
    </source>
</evidence>
<keyword evidence="8" id="KW-0677">Repeat</keyword>
<evidence type="ECO:0000256" key="2">
    <source>
        <dbReference type="ARBA" id="ARBA00004170"/>
    </source>
</evidence>
<name>A0AAE1R5Z2_9SOLA</name>
<feature type="domain" description="NB-ARC" evidence="14">
    <location>
        <begin position="147"/>
        <end position="308"/>
    </location>
</feature>
<evidence type="ECO:0000259" key="16">
    <source>
        <dbReference type="Pfam" id="PF23598"/>
    </source>
</evidence>
<dbReference type="Gene3D" id="1.10.8.430">
    <property type="entry name" value="Helical domain of apoptotic protease-activating factors"/>
    <property type="match status" value="1"/>
</dbReference>
<comment type="caution">
    <text evidence="17">The sequence shown here is derived from an EMBL/GenBank/DDBJ whole genome shotgun (WGS) entry which is preliminary data.</text>
</comment>
<dbReference type="Gene3D" id="1.20.5.4130">
    <property type="match status" value="1"/>
</dbReference>
<dbReference type="GO" id="GO:0051607">
    <property type="term" value="P:defense response to virus"/>
    <property type="evidence" value="ECO:0007669"/>
    <property type="project" value="UniProtKB-ARBA"/>
</dbReference>
<dbReference type="PANTHER" id="PTHR23155:SF1152">
    <property type="entry name" value="AAA+ ATPASE DOMAIN-CONTAINING PROTEIN"/>
    <property type="match status" value="1"/>
</dbReference>
<keyword evidence="5" id="KW-0963">Cytoplasm</keyword>
<evidence type="ECO:0000256" key="5">
    <source>
        <dbReference type="ARBA" id="ARBA00022490"/>
    </source>
</evidence>
<feature type="domain" description="Disease resistance protein winged helix" evidence="15">
    <location>
        <begin position="393"/>
        <end position="462"/>
    </location>
</feature>
<evidence type="ECO:0000313" key="17">
    <source>
        <dbReference type="EMBL" id="KAK4344372.1"/>
    </source>
</evidence>
<keyword evidence="9" id="KW-0547">Nucleotide-binding</keyword>
<organism evidence="17 18">
    <name type="scientific">Anisodus tanguticus</name>
    <dbReference type="NCBI Taxonomy" id="243964"/>
    <lineage>
        <taxon>Eukaryota</taxon>
        <taxon>Viridiplantae</taxon>
        <taxon>Streptophyta</taxon>
        <taxon>Embryophyta</taxon>
        <taxon>Tracheophyta</taxon>
        <taxon>Spermatophyta</taxon>
        <taxon>Magnoliopsida</taxon>
        <taxon>eudicotyledons</taxon>
        <taxon>Gunneridae</taxon>
        <taxon>Pentapetalae</taxon>
        <taxon>asterids</taxon>
        <taxon>lamiids</taxon>
        <taxon>Solanales</taxon>
        <taxon>Solanaceae</taxon>
        <taxon>Solanoideae</taxon>
        <taxon>Hyoscyameae</taxon>
        <taxon>Anisodus</taxon>
    </lineage>
</organism>
<reference evidence="17" key="1">
    <citation type="submission" date="2023-12" db="EMBL/GenBank/DDBJ databases">
        <title>Genome assembly of Anisodus tanguticus.</title>
        <authorList>
            <person name="Wang Y.-J."/>
        </authorList>
    </citation>
    <scope>NUCLEOTIDE SEQUENCE</scope>
    <source>
        <strain evidence="17">KB-2021</strain>
        <tissue evidence="17">Leaf</tissue>
    </source>
</reference>
<dbReference type="InterPro" id="IPR042197">
    <property type="entry name" value="Apaf_helical"/>
</dbReference>
<dbReference type="GO" id="GO:0043531">
    <property type="term" value="F:ADP binding"/>
    <property type="evidence" value="ECO:0007669"/>
    <property type="project" value="InterPro"/>
</dbReference>
<evidence type="ECO:0000256" key="3">
    <source>
        <dbReference type="ARBA" id="ARBA00004496"/>
    </source>
</evidence>
<keyword evidence="6" id="KW-0433">Leucine-rich repeat</keyword>
<evidence type="ECO:0000256" key="6">
    <source>
        <dbReference type="ARBA" id="ARBA00022614"/>
    </source>
</evidence>
<evidence type="ECO:0000256" key="13">
    <source>
        <dbReference type="ARBA" id="ARBA00023136"/>
    </source>
</evidence>
<evidence type="ECO:0000313" key="18">
    <source>
        <dbReference type="Proteomes" id="UP001291623"/>
    </source>
</evidence>
<keyword evidence="10" id="KW-0611">Plant defense</keyword>
<dbReference type="Proteomes" id="UP001291623">
    <property type="component" value="Unassembled WGS sequence"/>
</dbReference>
<evidence type="ECO:0000259" key="15">
    <source>
        <dbReference type="Pfam" id="PF23559"/>
    </source>
</evidence>
<feature type="domain" description="Disease resistance R13L4/SHOC-2-like LRR" evidence="16">
    <location>
        <begin position="516"/>
        <end position="854"/>
    </location>
</feature>
<dbReference type="FunFam" id="1.10.10.10:FF:000322">
    <property type="entry name" value="Probable disease resistance protein At1g63360"/>
    <property type="match status" value="1"/>
</dbReference>
<evidence type="ECO:0000256" key="10">
    <source>
        <dbReference type="ARBA" id="ARBA00022821"/>
    </source>
</evidence>
<accession>A0AAE1R5Z2</accession>
<dbReference type="GO" id="GO:0005524">
    <property type="term" value="F:ATP binding"/>
    <property type="evidence" value="ECO:0007669"/>
    <property type="project" value="UniProtKB-KW"/>
</dbReference>
<dbReference type="Gene3D" id="3.40.50.300">
    <property type="entry name" value="P-loop containing nucleotide triphosphate hydrolases"/>
    <property type="match status" value="1"/>
</dbReference>
<dbReference type="InterPro" id="IPR058922">
    <property type="entry name" value="WHD_DRP"/>
</dbReference>
<keyword evidence="12" id="KW-0175">Coiled coil</keyword>
<dbReference type="InterPro" id="IPR032675">
    <property type="entry name" value="LRR_dom_sf"/>
</dbReference>
<dbReference type="PANTHER" id="PTHR23155">
    <property type="entry name" value="DISEASE RESISTANCE PROTEIN RP"/>
    <property type="match status" value="1"/>
</dbReference>
<dbReference type="FunFam" id="3.40.50.300:FF:001091">
    <property type="entry name" value="Probable disease resistance protein At1g61300"/>
    <property type="match status" value="1"/>
</dbReference>
<keyword evidence="7" id="KW-0381">Hypersensitive response</keyword>
<evidence type="ECO:0000256" key="11">
    <source>
        <dbReference type="ARBA" id="ARBA00022840"/>
    </source>
</evidence>
<evidence type="ECO:0000256" key="9">
    <source>
        <dbReference type="ARBA" id="ARBA00022741"/>
    </source>
</evidence>
<proteinExistence type="inferred from homology"/>
<dbReference type="Gene3D" id="1.10.10.10">
    <property type="entry name" value="Winged helix-like DNA-binding domain superfamily/Winged helix DNA-binding domain"/>
    <property type="match status" value="1"/>
</dbReference>
<evidence type="ECO:0000256" key="12">
    <source>
        <dbReference type="ARBA" id="ARBA00023054"/>
    </source>
</evidence>
<evidence type="ECO:0000256" key="8">
    <source>
        <dbReference type="ARBA" id="ARBA00022737"/>
    </source>
</evidence>
<evidence type="ECO:0000256" key="1">
    <source>
        <dbReference type="ARBA" id="ARBA00002074"/>
    </source>
</evidence>
<dbReference type="SUPFAM" id="SSF52058">
    <property type="entry name" value="L domain-like"/>
    <property type="match status" value="1"/>
</dbReference>
<dbReference type="GO" id="GO:0005737">
    <property type="term" value="C:cytoplasm"/>
    <property type="evidence" value="ECO:0007669"/>
    <property type="project" value="UniProtKB-SubCell"/>
</dbReference>
<sequence length="910" mass="104915">MAYAPITCLMRTIRQSMELTGYNFQPFYEKLESLRAILEKPWKATDDLETLTIVEAEIAELAYKTEDMVGSESRKIYLAENKIMRGIHFWKLRSSLKPAIRNIDSGMNKWMEIQNMDMTKSNDLEKTTPEVDNDPENVMVGHENAFKMMRDKLVRREKELEVPVVSIIGMGGIGKTTLATKLYNDPFIMSHFDIRAKTTVSQEYCARNVLLGLLSSTSDESYDQLAYRLQKHLKGKRYLVVIDDIWTTEAWDDIKLCFPDCNRGSRILMTTRNMEVAEYAGSGKPPYHMRLMNFDDSWSLLYKKVFLNECFPPEFEQLGKQIALKCGGLPLTIVVIAGLLSKIGKTLDEWQSVAKNVSSVVSTDLEAQCMRALALSYHHLPCHLKPCFLYFAIFKEDELISVDKLAELWAAEGFLKVEEMENIEEVAEKCLKELKDRSLIFIHRLFDGKVESCEMHDVTRELCLREAQNLNFVNILGGKSDQKPCVQSMQCSSKSRGRISIHNKKELVRCRNCEAHSITIMFAGSQSFMPEFPFKFVRVLDLASVSWPTFPSEILSLIHLRYLALCFYPRLELILASKEEVPSSIIHIPPSISSLCYLQTFILKRPFSFGRQYPFMLPAEISTMPQLRHLHLDWNCLRYHEHTEKSLVLKKLQWITGLNPGNCTGSFFRLFPNLKKLRIRGVKDDFRSKDLYDFSYLDQLEELEFDLLEFDLSNPYPANRPESITPSGFPLETPTEFSPHGYNLCCLHVFLPLLLLPPPDAFPQNLKNLTLSGEFFLPWEDLSIVGKFPKLESLKLSRNACNGNEWEVTEEGFPHLKFLQLIYLKEIRYWRAGSDHFPCLERLHLKECLSLDSIPQDFADITTLKLIDISYCPKSVENSAKQIQQDMQDNYGRSIEVHIHDSLYNPAYSD</sequence>
<comment type="function">
    <text evidence="1">Confers resistance to late blight (Phytophthora infestans) races carrying the avirulence gene Avr1. Resistance proteins guard the plant against pathogens that contain an appropriate avirulence protein via an indirect interaction with this avirulence protein. That triggers a defense system including the hypersensitive response, which restricts the pathogen growth.</text>
</comment>
<protein>
    <submittedName>
        <fullName evidence="17">Uncharacterized protein</fullName>
    </submittedName>
</protein>
<dbReference type="InterPro" id="IPR044974">
    <property type="entry name" value="Disease_R_plants"/>
</dbReference>
<evidence type="ECO:0000256" key="7">
    <source>
        <dbReference type="ARBA" id="ARBA00022667"/>
    </source>
</evidence>
<dbReference type="Gene3D" id="3.80.10.10">
    <property type="entry name" value="Ribonuclease Inhibitor"/>
    <property type="match status" value="2"/>
</dbReference>
<dbReference type="InterPro" id="IPR055414">
    <property type="entry name" value="LRR_R13L4/SHOC2-like"/>
</dbReference>
<keyword evidence="18" id="KW-1185">Reference proteome</keyword>
<dbReference type="Pfam" id="PF23598">
    <property type="entry name" value="LRR_14"/>
    <property type="match status" value="1"/>
</dbReference>
<dbReference type="Pfam" id="PF23559">
    <property type="entry name" value="WHD_DRP"/>
    <property type="match status" value="1"/>
</dbReference>
<comment type="subcellular location">
    <subcellularLocation>
        <location evidence="3">Cytoplasm</location>
    </subcellularLocation>
    <subcellularLocation>
        <location evidence="2">Membrane</location>
        <topology evidence="2">Peripheral membrane protein</topology>
    </subcellularLocation>
</comment>
<keyword evidence="13" id="KW-0472">Membrane</keyword>
<keyword evidence="11" id="KW-0067">ATP-binding</keyword>
<dbReference type="GO" id="GO:0009626">
    <property type="term" value="P:plant-type hypersensitive response"/>
    <property type="evidence" value="ECO:0007669"/>
    <property type="project" value="UniProtKB-KW"/>
</dbReference>
<dbReference type="GO" id="GO:0016020">
    <property type="term" value="C:membrane"/>
    <property type="evidence" value="ECO:0007669"/>
    <property type="project" value="UniProtKB-SubCell"/>
</dbReference>
<evidence type="ECO:0000256" key="4">
    <source>
        <dbReference type="ARBA" id="ARBA00008894"/>
    </source>
</evidence>
<dbReference type="InterPro" id="IPR036388">
    <property type="entry name" value="WH-like_DNA-bd_sf"/>
</dbReference>